<keyword evidence="6" id="KW-1133">Transmembrane helix</keyword>
<dbReference type="SUPFAM" id="SSF51306">
    <property type="entry name" value="LexA/Signal peptidase"/>
    <property type="match status" value="1"/>
</dbReference>
<comment type="subcellular location">
    <subcellularLocation>
        <location evidence="6">Membrane</location>
        <topology evidence="6">Single-pass type II membrane protein</topology>
    </subcellularLocation>
</comment>
<dbReference type="GO" id="GO:0004252">
    <property type="term" value="F:serine-type endopeptidase activity"/>
    <property type="evidence" value="ECO:0007669"/>
    <property type="project" value="InterPro"/>
</dbReference>
<dbReference type="GO" id="GO:0009003">
    <property type="term" value="F:signal peptidase activity"/>
    <property type="evidence" value="ECO:0007669"/>
    <property type="project" value="UniProtKB-EC"/>
</dbReference>
<keyword evidence="6" id="KW-0645">Protease</keyword>
<evidence type="ECO:0000256" key="2">
    <source>
        <dbReference type="ARBA" id="ARBA00009370"/>
    </source>
</evidence>
<comment type="similarity">
    <text evidence="2 6">Belongs to the peptidase S26 family.</text>
</comment>
<dbReference type="InterPro" id="IPR019758">
    <property type="entry name" value="Pept_S26A_signal_pept_1_CS"/>
</dbReference>
<evidence type="ECO:0000256" key="4">
    <source>
        <dbReference type="ARBA" id="ARBA00022801"/>
    </source>
</evidence>
<feature type="active site" evidence="5">
    <location>
        <position position="53"/>
    </location>
</feature>
<feature type="domain" description="Peptidase S26" evidence="7">
    <location>
        <begin position="23"/>
        <end position="183"/>
    </location>
</feature>
<dbReference type="EC" id="3.4.21.89" evidence="3 6"/>
<dbReference type="Gene3D" id="2.10.109.10">
    <property type="entry name" value="Umud Fragment, subunit A"/>
    <property type="match status" value="1"/>
</dbReference>
<evidence type="ECO:0000256" key="6">
    <source>
        <dbReference type="RuleBase" id="RU362042"/>
    </source>
</evidence>
<dbReference type="NCBIfam" id="TIGR02227">
    <property type="entry name" value="sigpep_I_bact"/>
    <property type="match status" value="1"/>
</dbReference>
<dbReference type="Pfam" id="PF10502">
    <property type="entry name" value="Peptidase_S26"/>
    <property type="match status" value="1"/>
</dbReference>
<dbReference type="PANTHER" id="PTHR43390">
    <property type="entry name" value="SIGNAL PEPTIDASE I"/>
    <property type="match status" value="1"/>
</dbReference>
<proteinExistence type="inferred from homology"/>
<feature type="transmembrane region" description="Helical" evidence="6">
    <location>
        <begin position="22"/>
        <end position="43"/>
    </location>
</feature>
<accession>A0A1G2FZV2</accession>
<evidence type="ECO:0000313" key="8">
    <source>
        <dbReference type="EMBL" id="OGZ43120.1"/>
    </source>
</evidence>
<protein>
    <recommendedName>
        <fullName evidence="3 6">Signal peptidase I</fullName>
        <ecNumber evidence="3 6">3.4.21.89</ecNumber>
    </recommendedName>
</protein>
<dbReference type="InterPro" id="IPR036286">
    <property type="entry name" value="LexA/Signal_pep-like_sf"/>
</dbReference>
<dbReference type="AlphaFoldDB" id="A0A1G2FZV2"/>
<dbReference type="InterPro" id="IPR000223">
    <property type="entry name" value="Pept_S26A_signal_pept_1"/>
</dbReference>
<sequence length="191" mass="22393">MEEKEAAGTEKEEKANSWLRELWGFVKIIIVSLVIVLPIRAYIVQPFIVRGDSMKPTYYQGEYLVIDEFSYHIRGPRRGEIVVFRYPQNPSQYFIKRIVGLPRERVEVRNGEVYIVNEEYPDGIVLDEPYLQEGVFSSPDTILMLDEKEYFVMGDNRYQSSDSRFWGALDSRFIVGRAWLRLWPIARASVL</sequence>
<comment type="catalytic activity">
    <reaction evidence="1 6">
        <text>Cleavage of hydrophobic, N-terminal signal or leader sequences from secreted and periplasmic proteins.</text>
        <dbReference type="EC" id="3.4.21.89"/>
    </reaction>
</comment>
<keyword evidence="6" id="KW-0472">Membrane</keyword>
<evidence type="ECO:0000259" key="7">
    <source>
        <dbReference type="Pfam" id="PF10502"/>
    </source>
</evidence>
<dbReference type="PRINTS" id="PR00727">
    <property type="entry name" value="LEADERPTASE"/>
</dbReference>
<dbReference type="GO" id="GO:0006465">
    <property type="term" value="P:signal peptide processing"/>
    <property type="evidence" value="ECO:0007669"/>
    <property type="project" value="InterPro"/>
</dbReference>
<dbReference type="CDD" id="cd06530">
    <property type="entry name" value="S26_SPase_I"/>
    <property type="match status" value="1"/>
</dbReference>
<dbReference type="PROSITE" id="PS00761">
    <property type="entry name" value="SPASE_I_3"/>
    <property type="match status" value="1"/>
</dbReference>
<keyword evidence="4 6" id="KW-0378">Hydrolase</keyword>
<dbReference type="Proteomes" id="UP000176700">
    <property type="component" value="Unassembled WGS sequence"/>
</dbReference>
<evidence type="ECO:0000256" key="5">
    <source>
        <dbReference type="PIRSR" id="PIRSR600223-1"/>
    </source>
</evidence>
<evidence type="ECO:0000313" key="9">
    <source>
        <dbReference type="Proteomes" id="UP000176700"/>
    </source>
</evidence>
<organism evidence="8 9">
    <name type="scientific">Candidatus Ryanbacteria bacterium RIFCSPHIGHO2_01_45_13</name>
    <dbReference type="NCBI Taxonomy" id="1802112"/>
    <lineage>
        <taxon>Bacteria</taxon>
        <taxon>Candidatus Ryaniibacteriota</taxon>
    </lineage>
</organism>
<dbReference type="GO" id="GO:0016020">
    <property type="term" value="C:membrane"/>
    <property type="evidence" value="ECO:0007669"/>
    <property type="project" value="UniProtKB-SubCell"/>
</dbReference>
<reference evidence="8 9" key="1">
    <citation type="journal article" date="2016" name="Nat. Commun.">
        <title>Thousands of microbial genomes shed light on interconnected biogeochemical processes in an aquifer system.</title>
        <authorList>
            <person name="Anantharaman K."/>
            <person name="Brown C.T."/>
            <person name="Hug L.A."/>
            <person name="Sharon I."/>
            <person name="Castelle C.J."/>
            <person name="Probst A.J."/>
            <person name="Thomas B.C."/>
            <person name="Singh A."/>
            <person name="Wilkins M.J."/>
            <person name="Karaoz U."/>
            <person name="Brodie E.L."/>
            <person name="Williams K.H."/>
            <person name="Hubbard S.S."/>
            <person name="Banfield J.F."/>
        </authorList>
    </citation>
    <scope>NUCLEOTIDE SEQUENCE [LARGE SCALE GENOMIC DNA]</scope>
</reference>
<gene>
    <name evidence="8" type="ORF">A2W41_00290</name>
</gene>
<feature type="active site" evidence="5">
    <location>
        <position position="96"/>
    </location>
</feature>
<name>A0A1G2FZV2_9BACT</name>
<dbReference type="EMBL" id="MHNI01000011">
    <property type="protein sequence ID" value="OGZ43120.1"/>
    <property type="molecule type" value="Genomic_DNA"/>
</dbReference>
<keyword evidence="6" id="KW-0812">Transmembrane</keyword>
<evidence type="ECO:0000256" key="1">
    <source>
        <dbReference type="ARBA" id="ARBA00000677"/>
    </source>
</evidence>
<dbReference type="InterPro" id="IPR019533">
    <property type="entry name" value="Peptidase_S26"/>
</dbReference>
<evidence type="ECO:0000256" key="3">
    <source>
        <dbReference type="ARBA" id="ARBA00013208"/>
    </source>
</evidence>
<comment type="caution">
    <text evidence="8">The sequence shown here is derived from an EMBL/GenBank/DDBJ whole genome shotgun (WGS) entry which is preliminary data.</text>
</comment>
<dbReference type="PANTHER" id="PTHR43390:SF1">
    <property type="entry name" value="CHLOROPLAST PROCESSING PEPTIDASE"/>
    <property type="match status" value="1"/>
</dbReference>